<evidence type="ECO:0000259" key="1">
    <source>
        <dbReference type="SMART" id="SM00881"/>
    </source>
</evidence>
<dbReference type="SUPFAM" id="SSF56059">
    <property type="entry name" value="Glutathione synthetase ATP-binding domain-like"/>
    <property type="match status" value="1"/>
</dbReference>
<dbReference type="InterPro" id="IPR013815">
    <property type="entry name" value="ATP_grasp_subdomain_1"/>
</dbReference>
<evidence type="ECO:0000313" key="3">
    <source>
        <dbReference type="Proteomes" id="UP000582231"/>
    </source>
</evidence>
<proteinExistence type="predicted"/>
<dbReference type="SMART" id="SM00881">
    <property type="entry name" value="CoA_binding"/>
    <property type="match status" value="1"/>
</dbReference>
<dbReference type="Gene3D" id="3.30.1490.20">
    <property type="entry name" value="ATP-grasp fold, A domain"/>
    <property type="match status" value="1"/>
</dbReference>
<dbReference type="RefSeq" id="WP_179728957.1">
    <property type="nucleotide sequence ID" value="NZ_BAABEF010000001.1"/>
</dbReference>
<organism evidence="2 3">
    <name type="scientific">Nocardioides kongjuensis</name>
    <dbReference type="NCBI Taxonomy" id="349522"/>
    <lineage>
        <taxon>Bacteria</taxon>
        <taxon>Bacillati</taxon>
        <taxon>Actinomycetota</taxon>
        <taxon>Actinomycetes</taxon>
        <taxon>Propionibacteriales</taxon>
        <taxon>Nocardioidaceae</taxon>
        <taxon>Nocardioides</taxon>
    </lineage>
</organism>
<keyword evidence="3" id="KW-1185">Reference proteome</keyword>
<dbReference type="Gene3D" id="3.40.50.261">
    <property type="entry name" value="Succinyl-CoA synthetase domains"/>
    <property type="match status" value="2"/>
</dbReference>
<dbReference type="AlphaFoldDB" id="A0A852RYB0"/>
<dbReference type="InterPro" id="IPR032875">
    <property type="entry name" value="Succ_CoA_lig_flav_dom"/>
</dbReference>
<sequence>MSIDSSTIPVQELASRVVEDALQSGLQVLPEYVGKMLLAAGGIAVPAGVEIVDVDEVPAGLAGPFAVKAVSTTLVHKTDAGGVRIGVGRDQLAAETAAIRASLANAGHECEGFLVEQMAPKGEEVVVGAVRTEGLGWAVMVGLGGVFVEVLEDVAFGVAPITRDQAAAMLAELRGLPLLQGARGRTPVSTDALVDVIVGLAGADGLLGALPAQVREIDLNPVIVSSTGAVAVDARFVLDAEAEDDATDHAADEAADLGPLFEPRRVAVLGASAKGTNGGTLFIRNLLGYGFPGTIVPIHPSAESIEGIAAVPSLAEAGDIDYAYVALPSGAVAEALAAAEGRVRFAQVISSGFAETDEGVELERDLVTRMRALGTRVIGPNCLGTHSTRGRITFVPDAPKEVGGVAVLSQSGGLSVDILRLGEARGVAFHSVTSIGNSADLTAAEMLEHLLDSPDTRVVGLYLESLASGRAVLDVLSRRADAKPVVLLAGGRTADGSRAATSHTGALSGHHRLWPALARQAGVELVDTLGDFVNVLAAMDLLDGGYAVDNNEVVLFGNGGGASVLAADAMQRVGLTTPRLPDATIAHLDGLGLPPGNGLANPIDAPAPTLAVNGGAVARDILGAVLDATRPAAVISHFNVGIIQRNMGATHGDVTGTLIDAIAAARDAGPAPCHHLMVLKSDGKADMEALVRDYALRARERGFPVFAELEEAAVVARALVRRGRRTASSTH</sequence>
<reference evidence="2 3" key="1">
    <citation type="submission" date="2020-07" db="EMBL/GenBank/DDBJ databases">
        <title>Sequencing the genomes of 1000 actinobacteria strains.</title>
        <authorList>
            <person name="Klenk H.-P."/>
        </authorList>
    </citation>
    <scope>NUCLEOTIDE SEQUENCE [LARGE SCALE GENOMIC DNA]</scope>
    <source>
        <strain evidence="2 3">DSM 19082</strain>
    </source>
</reference>
<dbReference type="InterPro" id="IPR016102">
    <property type="entry name" value="Succinyl-CoA_synth-like"/>
</dbReference>
<dbReference type="InterPro" id="IPR036291">
    <property type="entry name" value="NAD(P)-bd_dom_sf"/>
</dbReference>
<accession>A0A852RYB0</accession>
<evidence type="ECO:0000313" key="2">
    <source>
        <dbReference type="EMBL" id="NYD32834.1"/>
    </source>
</evidence>
<dbReference type="GO" id="GO:0005524">
    <property type="term" value="F:ATP binding"/>
    <property type="evidence" value="ECO:0007669"/>
    <property type="project" value="InterPro"/>
</dbReference>
<protein>
    <submittedName>
        <fullName evidence="2">Acyl-CoA synthetase (NDP forming)</fullName>
    </submittedName>
</protein>
<comment type="caution">
    <text evidence="2">The sequence shown here is derived from an EMBL/GenBank/DDBJ whole genome shotgun (WGS) entry which is preliminary data.</text>
</comment>
<dbReference type="Proteomes" id="UP000582231">
    <property type="component" value="Unassembled WGS sequence"/>
</dbReference>
<dbReference type="Gene3D" id="3.40.50.720">
    <property type="entry name" value="NAD(P)-binding Rossmann-like Domain"/>
    <property type="match status" value="1"/>
</dbReference>
<feature type="domain" description="CoA-binding" evidence="1">
    <location>
        <begin position="260"/>
        <end position="353"/>
    </location>
</feature>
<dbReference type="Pfam" id="PF13549">
    <property type="entry name" value="ATP-grasp_5"/>
    <property type="match status" value="1"/>
</dbReference>
<gene>
    <name evidence="2" type="ORF">BJ958_004380</name>
</gene>
<dbReference type="InterPro" id="IPR003781">
    <property type="entry name" value="CoA-bd"/>
</dbReference>
<dbReference type="Pfam" id="PF13607">
    <property type="entry name" value="Succ_CoA_lig"/>
    <property type="match status" value="1"/>
</dbReference>
<dbReference type="Pfam" id="PF13380">
    <property type="entry name" value="CoA_binding_2"/>
    <property type="match status" value="1"/>
</dbReference>
<dbReference type="PANTHER" id="PTHR42793">
    <property type="entry name" value="COA BINDING DOMAIN CONTAINING PROTEIN"/>
    <property type="match status" value="1"/>
</dbReference>
<dbReference type="Gene3D" id="3.30.470.20">
    <property type="entry name" value="ATP-grasp fold, B domain"/>
    <property type="match status" value="1"/>
</dbReference>
<name>A0A852RYB0_9ACTN</name>
<dbReference type="PANTHER" id="PTHR42793:SF1">
    <property type="entry name" value="PEPTIDYL-LYSINE N-ACETYLTRANSFERASE PATZ"/>
    <property type="match status" value="1"/>
</dbReference>
<dbReference type="EMBL" id="JACCBF010000001">
    <property type="protein sequence ID" value="NYD32834.1"/>
    <property type="molecule type" value="Genomic_DNA"/>
</dbReference>
<dbReference type="SUPFAM" id="SSF52210">
    <property type="entry name" value="Succinyl-CoA synthetase domains"/>
    <property type="match status" value="2"/>
</dbReference>
<dbReference type="SUPFAM" id="SSF51735">
    <property type="entry name" value="NAD(P)-binding Rossmann-fold domains"/>
    <property type="match status" value="1"/>
</dbReference>